<name>A0AAJ4RBU0_9BACT</name>
<comment type="caution">
    <text evidence="4">The sequence shown here is derived from an EMBL/GenBank/DDBJ whole genome shotgun (WGS) entry which is preliminary data.</text>
</comment>
<dbReference type="InterPro" id="IPR051203">
    <property type="entry name" value="Polysaccharide_Synthase-Rel"/>
</dbReference>
<sequence length="578" mass="67014">MNMIFKPTKFKRALFFMIGDFVLSFITLYLAYLLRFNFFIPKEYLKNFFEIFFIFAGFKIFFYFIFKLYFVSWRFFSIYELKRFFLATTLAYLFSGSILLLFRDYFLPFPRSVIFIDYFFSLLFIGGFRISKRLFLEKLSTQKTPAVIIGANQKALLILKQDTPYSVVEIYDDEESNIGSYIYGFKVKDLQDIDSSVKSAIIAKNMSQEDLNRLVDFLTQKGFEDIKIYNPFEEKIKDVSIEDLLARKPKDLDKKAIKEFIKNKKVLITGAGGSIGSEISRLCEKFLAKELVLVDNCEYNLYAINEELEIKRKRYLIDVSRYDDLKEVFEKEKPDIVIHAAAYKHVPLCEENPKSAVINNILGTKNCIDLAIEYKAENFILISTDKAVRPTNVMGATKRVCEIYAQNVPSNDTKISAVRFGNVLDSSGSVVPKFRRLIKQNKPLTVTHPEITRYFMLIPEACQLVLQAGSLAKDREIFILDMGEPVKIVDLAKKMLKLSGKDENNIIFTGLRDGEKLYEELLIDDAQKKTIYDSIFIGETTFYDFEKLQKDIEILTSLNEKTAIINKLKDIVKEYNPK</sequence>
<evidence type="ECO:0000259" key="3">
    <source>
        <dbReference type="Pfam" id="PF02719"/>
    </source>
</evidence>
<keyword evidence="2" id="KW-1133">Transmembrane helix</keyword>
<dbReference type="PANTHER" id="PTHR43318">
    <property type="entry name" value="UDP-N-ACETYLGLUCOSAMINE 4,6-DEHYDRATASE"/>
    <property type="match status" value="1"/>
</dbReference>
<dbReference type="CDD" id="cd05237">
    <property type="entry name" value="UDP_invert_4-6DH_SDR_e"/>
    <property type="match status" value="1"/>
</dbReference>
<evidence type="ECO:0000256" key="2">
    <source>
        <dbReference type="SAM" id="Phobius"/>
    </source>
</evidence>
<feature type="transmembrane region" description="Helical" evidence="2">
    <location>
        <begin position="12"/>
        <end position="31"/>
    </location>
</feature>
<feature type="transmembrane region" description="Helical" evidence="2">
    <location>
        <begin position="51"/>
        <end position="72"/>
    </location>
</feature>
<proteinExistence type="inferred from homology"/>
<dbReference type="Gene3D" id="3.40.50.720">
    <property type="entry name" value="NAD(P)-binding Rossmann-like Domain"/>
    <property type="match status" value="2"/>
</dbReference>
<keyword evidence="2" id="KW-0472">Membrane</keyword>
<reference evidence="4 5" key="1">
    <citation type="submission" date="2018-11" db="EMBL/GenBank/DDBJ databases">
        <title>Genomic Encyclopedia of Type Strains, Phase IV (KMG-IV): sequencing the most valuable type-strain genomes for metagenomic binning, comparative biology and taxonomic classification.</title>
        <authorList>
            <person name="Goeker M."/>
        </authorList>
    </citation>
    <scope>NUCLEOTIDE SEQUENCE [LARGE SCALE GENOMIC DNA]</scope>
    <source>
        <strain evidence="4 5">DSM 27783</strain>
    </source>
</reference>
<keyword evidence="2" id="KW-0812">Transmembrane</keyword>
<organism evidence="4 5">
    <name type="scientific">Caminibacter pacificus</name>
    <dbReference type="NCBI Taxonomy" id="1424653"/>
    <lineage>
        <taxon>Bacteria</taxon>
        <taxon>Pseudomonadati</taxon>
        <taxon>Campylobacterota</taxon>
        <taxon>Epsilonproteobacteria</taxon>
        <taxon>Nautiliales</taxon>
        <taxon>Nautiliaceae</taxon>
        <taxon>Caminibacter</taxon>
    </lineage>
</organism>
<accession>A0AAJ4RBU0</accession>
<dbReference type="PANTHER" id="PTHR43318:SF1">
    <property type="entry name" value="POLYSACCHARIDE BIOSYNTHESIS PROTEIN EPSC-RELATED"/>
    <property type="match status" value="1"/>
</dbReference>
<evidence type="ECO:0000313" key="4">
    <source>
        <dbReference type="EMBL" id="ROR39174.1"/>
    </source>
</evidence>
<protein>
    <submittedName>
        <fullName evidence="4">UDP-N-acetyl-D-glucosamine 4,6-dehydratase</fullName>
    </submittedName>
</protein>
<dbReference type="Pfam" id="PF02719">
    <property type="entry name" value="Polysacc_synt_2"/>
    <property type="match status" value="1"/>
</dbReference>
<evidence type="ECO:0000256" key="1">
    <source>
        <dbReference type="ARBA" id="ARBA00007430"/>
    </source>
</evidence>
<gene>
    <name evidence="4" type="ORF">EDC58_1672</name>
</gene>
<comment type="similarity">
    <text evidence="1">Belongs to the polysaccharide synthase family.</text>
</comment>
<evidence type="ECO:0000313" key="5">
    <source>
        <dbReference type="Proteomes" id="UP000272781"/>
    </source>
</evidence>
<dbReference type="InterPro" id="IPR036291">
    <property type="entry name" value="NAD(P)-bd_dom_sf"/>
</dbReference>
<feature type="domain" description="Polysaccharide biosynthesis protein CapD-like" evidence="3">
    <location>
        <begin position="266"/>
        <end position="537"/>
    </location>
</feature>
<dbReference type="InterPro" id="IPR003869">
    <property type="entry name" value="Polysac_CapD-like"/>
</dbReference>
<dbReference type="SUPFAM" id="SSF51735">
    <property type="entry name" value="NAD(P)-binding Rossmann-fold domains"/>
    <property type="match status" value="1"/>
</dbReference>
<feature type="transmembrane region" description="Helical" evidence="2">
    <location>
        <begin position="84"/>
        <end position="102"/>
    </location>
</feature>
<dbReference type="EMBL" id="RJVK01000004">
    <property type="protein sequence ID" value="ROR39174.1"/>
    <property type="molecule type" value="Genomic_DNA"/>
</dbReference>
<dbReference type="Proteomes" id="UP000272781">
    <property type="component" value="Unassembled WGS sequence"/>
</dbReference>
<dbReference type="AlphaFoldDB" id="A0AAJ4RBU0"/>